<feature type="transmembrane region" description="Helical" evidence="8">
    <location>
        <begin position="349"/>
        <end position="368"/>
    </location>
</feature>
<dbReference type="InterPro" id="IPR036514">
    <property type="entry name" value="SGNH_hydro_sf"/>
</dbReference>
<comment type="subcellular location">
    <subcellularLocation>
        <location evidence="1">Cell membrane</location>
        <topology evidence="1">Multi-pass membrane protein</topology>
    </subcellularLocation>
</comment>
<keyword evidence="12" id="KW-1185">Reference proteome</keyword>
<name>A0A1C4U0L3_9ACTN</name>
<dbReference type="InterPro" id="IPR043968">
    <property type="entry name" value="SGNH"/>
</dbReference>
<evidence type="ECO:0000256" key="1">
    <source>
        <dbReference type="ARBA" id="ARBA00004651"/>
    </source>
</evidence>
<feature type="domain" description="SGNH" evidence="10">
    <location>
        <begin position="469"/>
        <end position="701"/>
    </location>
</feature>
<evidence type="ECO:0000313" key="12">
    <source>
        <dbReference type="Proteomes" id="UP000199504"/>
    </source>
</evidence>
<dbReference type="InterPro" id="IPR050879">
    <property type="entry name" value="Acyltransferase_3"/>
</dbReference>
<evidence type="ECO:0000259" key="10">
    <source>
        <dbReference type="Pfam" id="PF19040"/>
    </source>
</evidence>
<dbReference type="GO" id="GO:0009103">
    <property type="term" value="P:lipopolysaccharide biosynthetic process"/>
    <property type="evidence" value="ECO:0007669"/>
    <property type="project" value="TreeGrafter"/>
</dbReference>
<keyword evidence="7 11" id="KW-0012">Acyltransferase</keyword>
<reference evidence="12" key="1">
    <citation type="submission" date="2016-06" db="EMBL/GenBank/DDBJ databases">
        <authorList>
            <person name="Varghese N."/>
            <person name="Submissions Spin"/>
        </authorList>
    </citation>
    <scope>NUCLEOTIDE SEQUENCE [LARGE SCALE GENOMIC DNA]</scope>
    <source>
        <strain evidence="12">DSM 44830</strain>
    </source>
</reference>
<evidence type="ECO:0000256" key="5">
    <source>
        <dbReference type="ARBA" id="ARBA00022989"/>
    </source>
</evidence>
<keyword evidence="11" id="KW-0378">Hydrolase</keyword>
<evidence type="ECO:0000259" key="9">
    <source>
        <dbReference type="Pfam" id="PF01757"/>
    </source>
</evidence>
<sequence>MAIIRRVSSPPATLAAAPAPAPSVGSESTFRGDIEGLRAIAVLLVVLSHAGVAGLAGGFVGVDVFFVISGFLITSLLIRELGRTGRISISGFYARRAVRLLPASSVVMVLTLVGSWLWLSPLRSAEYAWDGIASAFYFVNIRMAQTGTDYFAAEASPSPFQHFWSLAVEEQFYLVWPLLILLATLVGRRRGRVRMAPVVVALALLSVISFVLSVTETQRSAPWAYFGAHTRAWELGSGAMVALAVGRLRQAPAWFAAPLTWVGIAAVIMAAVRFDETTPFPGSAAALPVVGAALVIAGGCAAPRLGAGLLLGRAPLRWVGKLSYGWYLWHWPVLIIAPSALGVEPSVPLNLALCACALVLAAVSLRLVEDPVRHRRSLRVRPGRGIGLGLSLSVAVAVGAAVVLVVPPTVPTGADRADLGAALAGARDPQRVLDRFIAEAARTTELPANLSPSLAESTDARPVIYADGCHVDAPVTRPKLPCAYGDPAAATTVVLLGDSHAAHWFPALDQVARERHWKLVSLTKSGCSLVDLPIRIDGLAREYTECAQWRRNALRAIRDLKPDLVVAASHVNFLAPAGQTDEQWTARWRAGWGRTFAALRRAAQRVVTMVDTPRLDEDAPECVAQHPQQIDACATPTAEALRRPALRAAIGEQAERNGVGVIDPTPWLCAARCPVVLGNVLVYHDSGHLTTRYAELLAPLLGRRLPALTAE</sequence>
<evidence type="ECO:0000256" key="8">
    <source>
        <dbReference type="SAM" id="Phobius"/>
    </source>
</evidence>
<evidence type="ECO:0000256" key="3">
    <source>
        <dbReference type="ARBA" id="ARBA00022679"/>
    </source>
</evidence>
<evidence type="ECO:0000256" key="6">
    <source>
        <dbReference type="ARBA" id="ARBA00023136"/>
    </source>
</evidence>
<organism evidence="11 12">
    <name type="scientific">Micromonospora mirobrigensis</name>
    <dbReference type="NCBI Taxonomy" id="262898"/>
    <lineage>
        <taxon>Bacteria</taxon>
        <taxon>Bacillati</taxon>
        <taxon>Actinomycetota</taxon>
        <taxon>Actinomycetes</taxon>
        <taxon>Micromonosporales</taxon>
        <taxon>Micromonosporaceae</taxon>
        <taxon>Micromonospora</taxon>
    </lineage>
</organism>
<keyword evidence="4 8" id="KW-0812">Transmembrane</keyword>
<protein>
    <submittedName>
        <fullName evidence="11">Peptidoglycan/LPS O-acetylase OafA/YrhL, contains acyltransferase and SGNH-hydrolase domains</fullName>
    </submittedName>
</protein>
<dbReference type="GO" id="GO:0016747">
    <property type="term" value="F:acyltransferase activity, transferring groups other than amino-acyl groups"/>
    <property type="evidence" value="ECO:0007669"/>
    <property type="project" value="InterPro"/>
</dbReference>
<gene>
    <name evidence="11" type="ORF">GA0070564_101127</name>
</gene>
<evidence type="ECO:0000256" key="2">
    <source>
        <dbReference type="ARBA" id="ARBA00022475"/>
    </source>
</evidence>
<dbReference type="GO" id="GO:0005886">
    <property type="term" value="C:plasma membrane"/>
    <property type="evidence" value="ECO:0007669"/>
    <property type="project" value="UniProtKB-SubCell"/>
</dbReference>
<feature type="transmembrane region" description="Helical" evidence="8">
    <location>
        <begin position="98"/>
        <end position="119"/>
    </location>
</feature>
<dbReference type="Proteomes" id="UP000199504">
    <property type="component" value="Unassembled WGS sequence"/>
</dbReference>
<dbReference type="AlphaFoldDB" id="A0A1C4U0L3"/>
<dbReference type="Gene3D" id="3.40.50.1110">
    <property type="entry name" value="SGNH hydrolase"/>
    <property type="match status" value="1"/>
</dbReference>
<feature type="transmembrane region" description="Helical" evidence="8">
    <location>
        <begin position="195"/>
        <end position="214"/>
    </location>
</feature>
<dbReference type="PANTHER" id="PTHR23028">
    <property type="entry name" value="ACETYLTRANSFERASE"/>
    <property type="match status" value="1"/>
</dbReference>
<keyword evidence="2" id="KW-1003">Cell membrane</keyword>
<evidence type="ECO:0000256" key="4">
    <source>
        <dbReference type="ARBA" id="ARBA00022692"/>
    </source>
</evidence>
<dbReference type="SUPFAM" id="SSF52266">
    <property type="entry name" value="SGNH hydrolase"/>
    <property type="match status" value="1"/>
</dbReference>
<dbReference type="EMBL" id="FMCX01000001">
    <property type="protein sequence ID" value="SCE65206.1"/>
    <property type="molecule type" value="Genomic_DNA"/>
</dbReference>
<evidence type="ECO:0000256" key="7">
    <source>
        <dbReference type="ARBA" id="ARBA00023315"/>
    </source>
</evidence>
<dbReference type="Pfam" id="PF19040">
    <property type="entry name" value="SGNH"/>
    <property type="match status" value="1"/>
</dbReference>
<feature type="transmembrane region" description="Helical" evidence="8">
    <location>
        <begin position="286"/>
        <end position="312"/>
    </location>
</feature>
<keyword evidence="6 8" id="KW-0472">Membrane</keyword>
<feature type="transmembrane region" description="Helical" evidence="8">
    <location>
        <begin position="171"/>
        <end position="188"/>
    </location>
</feature>
<dbReference type="InterPro" id="IPR002656">
    <property type="entry name" value="Acyl_transf_3_dom"/>
</dbReference>
<proteinExistence type="predicted"/>
<feature type="transmembrane region" description="Helical" evidence="8">
    <location>
        <begin position="388"/>
        <end position="406"/>
    </location>
</feature>
<feature type="transmembrane region" description="Helical" evidence="8">
    <location>
        <begin position="324"/>
        <end position="343"/>
    </location>
</feature>
<dbReference type="Pfam" id="PF01757">
    <property type="entry name" value="Acyl_transf_3"/>
    <property type="match status" value="1"/>
</dbReference>
<dbReference type="PANTHER" id="PTHR23028:SF53">
    <property type="entry name" value="ACYL_TRANSF_3 DOMAIN-CONTAINING PROTEIN"/>
    <property type="match status" value="1"/>
</dbReference>
<dbReference type="GO" id="GO:0016787">
    <property type="term" value="F:hydrolase activity"/>
    <property type="evidence" value="ECO:0007669"/>
    <property type="project" value="UniProtKB-KW"/>
</dbReference>
<keyword evidence="5 8" id="KW-1133">Transmembrane helix</keyword>
<feature type="transmembrane region" description="Helical" evidence="8">
    <location>
        <begin position="226"/>
        <end position="246"/>
    </location>
</feature>
<keyword evidence="3 11" id="KW-0808">Transferase</keyword>
<accession>A0A1C4U0L3</accession>
<feature type="domain" description="Acyltransferase 3" evidence="9">
    <location>
        <begin position="33"/>
        <end position="363"/>
    </location>
</feature>
<dbReference type="STRING" id="262898.GA0070564_101127"/>
<evidence type="ECO:0000313" key="11">
    <source>
        <dbReference type="EMBL" id="SCE65206.1"/>
    </source>
</evidence>
<feature type="transmembrane region" description="Helical" evidence="8">
    <location>
        <begin position="253"/>
        <end position="274"/>
    </location>
</feature>
<feature type="transmembrane region" description="Helical" evidence="8">
    <location>
        <begin position="59"/>
        <end position="78"/>
    </location>
</feature>